<name>T1A854_9ZZZZ</name>
<dbReference type="AlphaFoldDB" id="T1A854"/>
<dbReference type="Pfam" id="PF00263">
    <property type="entry name" value="Secretin"/>
    <property type="match status" value="1"/>
</dbReference>
<reference evidence="3" key="1">
    <citation type="submission" date="2013-08" db="EMBL/GenBank/DDBJ databases">
        <authorList>
            <person name="Mendez C."/>
            <person name="Richter M."/>
            <person name="Ferrer M."/>
            <person name="Sanchez J."/>
        </authorList>
    </citation>
    <scope>NUCLEOTIDE SEQUENCE</scope>
</reference>
<gene>
    <name evidence="3" type="ORF">B1A_12475</name>
</gene>
<dbReference type="EMBL" id="AUZX01009064">
    <property type="protein sequence ID" value="EQD53167.1"/>
    <property type="molecule type" value="Genomic_DNA"/>
</dbReference>
<comment type="caution">
    <text evidence="3">The sequence shown here is derived from an EMBL/GenBank/DDBJ whole genome shotgun (WGS) entry which is preliminary data.</text>
</comment>
<protein>
    <submittedName>
        <fullName evidence="3">Type II and III secretion system domain protein</fullName>
    </submittedName>
</protein>
<dbReference type="InterPro" id="IPR004846">
    <property type="entry name" value="T2SS/T3SS_dom"/>
</dbReference>
<reference evidence="3" key="2">
    <citation type="journal article" date="2014" name="ISME J.">
        <title>Microbial stratification in low pH oxic and suboxic macroscopic growths along an acid mine drainage.</title>
        <authorList>
            <person name="Mendez-Garcia C."/>
            <person name="Mesa V."/>
            <person name="Sprenger R.R."/>
            <person name="Richter M."/>
            <person name="Diez M.S."/>
            <person name="Solano J."/>
            <person name="Bargiela R."/>
            <person name="Golyshina O.V."/>
            <person name="Manteca A."/>
            <person name="Ramos J.L."/>
            <person name="Gallego J.R."/>
            <person name="Llorente I."/>
            <person name="Martins Dos Santos V.A."/>
            <person name="Jensen O.N."/>
            <person name="Pelaez A.I."/>
            <person name="Sanchez J."/>
            <person name="Ferrer M."/>
        </authorList>
    </citation>
    <scope>NUCLEOTIDE SEQUENCE</scope>
</reference>
<feature type="region of interest" description="Disordered" evidence="1">
    <location>
        <begin position="57"/>
        <end position="104"/>
    </location>
</feature>
<dbReference type="GO" id="GO:0009306">
    <property type="term" value="P:protein secretion"/>
    <property type="evidence" value="ECO:0007669"/>
    <property type="project" value="InterPro"/>
</dbReference>
<feature type="non-terminal residue" evidence="3">
    <location>
        <position position="1"/>
    </location>
</feature>
<accession>T1A854</accession>
<organism evidence="3">
    <name type="scientific">mine drainage metagenome</name>
    <dbReference type="NCBI Taxonomy" id="410659"/>
    <lineage>
        <taxon>unclassified sequences</taxon>
        <taxon>metagenomes</taxon>
        <taxon>ecological metagenomes</taxon>
    </lineage>
</organism>
<proteinExistence type="predicted"/>
<evidence type="ECO:0000313" key="3">
    <source>
        <dbReference type="EMBL" id="EQD53167.1"/>
    </source>
</evidence>
<evidence type="ECO:0000256" key="1">
    <source>
        <dbReference type="SAM" id="MobiDB-lite"/>
    </source>
</evidence>
<feature type="compositionally biased region" description="Low complexity" evidence="1">
    <location>
        <begin position="81"/>
        <end position="98"/>
    </location>
</feature>
<sequence length="104" mass="11229">VPFVGEIPVLGWLFKARNDSAARTNLMIFIKPTIMRNQAETTGQTDNTYRYMLQQERSVPPTEWPPLLKGEPNPQLPPLPSAGTGAAPAPTRPPAKGATPPPAS</sequence>
<evidence type="ECO:0000259" key="2">
    <source>
        <dbReference type="Pfam" id="PF00263"/>
    </source>
</evidence>
<feature type="domain" description="Type II/III secretion system secretin-like" evidence="2">
    <location>
        <begin position="1"/>
        <end position="36"/>
    </location>
</feature>